<keyword evidence="1" id="KW-0677">Repeat</keyword>
<dbReference type="PANTHER" id="PTHR45586">
    <property type="entry name" value="TPR REPEAT-CONTAINING PROTEIN PA4667"/>
    <property type="match status" value="1"/>
</dbReference>
<dbReference type="Proteomes" id="UP000654304">
    <property type="component" value="Unassembled WGS sequence"/>
</dbReference>
<feature type="compositionally biased region" description="Basic and acidic residues" evidence="4">
    <location>
        <begin position="44"/>
        <end position="62"/>
    </location>
</feature>
<proteinExistence type="predicted"/>
<dbReference type="SUPFAM" id="SSF81901">
    <property type="entry name" value="HCP-like"/>
    <property type="match status" value="1"/>
</dbReference>
<dbReference type="Pfam" id="PF14559">
    <property type="entry name" value="TPR_19"/>
    <property type="match status" value="1"/>
</dbReference>
<name>A0ABR7A8E5_9BURK</name>
<protein>
    <submittedName>
        <fullName evidence="6">Tetratricopeptide repeat protein</fullName>
    </submittedName>
</protein>
<comment type="caution">
    <text evidence="6">The sequence shown here is derived from an EMBL/GenBank/DDBJ whole genome shotgun (WGS) entry which is preliminary data.</text>
</comment>
<sequence length="615" mass="68506">MKTLNNVVSTAIVAALRPAAYLACAAALTACAGLGTQTALQPEDAHHARDAAHAALSAEKEVGATPATPVPAQDKLPELSLSPELLYKVMMAEIAYQRGSWQAAYVTLMSTAQETRDPRFASRSAEIALSAKQPSEALSAIRLWRELAPESNEAMQYYLGFMLMNNNLSEIRQVYTDRLKAASPEQYQVIMLQAQRLLSRARDKQAAMSMLEELLAPYQNFPEAHLALAQGAMVAGNKARALSEAQQVLSKKSDSQIAALTIAQASTQADAVKFLNSFLKKNPQARDVRLALASLLIDLKDYDKAYGEFEYLLRDKPDDANTLYTLGVLSMERNQPEQAENYLKQYLKLAEDKPEDRDLSPALLNLSRIAIEKKDYQQALDWLSQIESYDGKNPVWFNVQIRRAHLLARTGNADAAMQLLKTTSAANEAEQVQLIQTEAQLLRDRGSVLEAGQLLREGSKKFPDNADLLYDYAMLLESQQSLEEMETSLRKVIALAPENQHAYNALGYSFADRNIKLDEALTLVQKANQLAPDDPYILDSLGWVYFRLGKINEAEKALRRAYEIRNDADIAAHLGELLWSKGDQEAAKKIWREAHRKDAGNTTLKGTLQRFQFKP</sequence>
<dbReference type="SMART" id="SM00028">
    <property type="entry name" value="TPR"/>
    <property type="match status" value="7"/>
</dbReference>
<keyword evidence="5" id="KW-0732">Signal</keyword>
<dbReference type="PROSITE" id="PS50005">
    <property type="entry name" value="TPR"/>
    <property type="match status" value="2"/>
</dbReference>
<dbReference type="InterPro" id="IPR011990">
    <property type="entry name" value="TPR-like_helical_dom_sf"/>
</dbReference>
<reference evidence="6 7" key="1">
    <citation type="submission" date="2020-08" db="EMBL/GenBank/DDBJ databases">
        <title>Novel species isolated from subtropical streams in China.</title>
        <authorList>
            <person name="Lu H."/>
        </authorList>
    </citation>
    <scope>NUCLEOTIDE SEQUENCE [LARGE SCALE GENOMIC DNA]</scope>
    <source>
        <strain evidence="6 7">CY22W</strain>
    </source>
</reference>
<organism evidence="6 7">
    <name type="scientific">Undibacterium curvum</name>
    <dbReference type="NCBI Taxonomy" id="2762294"/>
    <lineage>
        <taxon>Bacteria</taxon>
        <taxon>Pseudomonadati</taxon>
        <taxon>Pseudomonadota</taxon>
        <taxon>Betaproteobacteria</taxon>
        <taxon>Burkholderiales</taxon>
        <taxon>Oxalobacteraceae</taxon>
        <taxon>Undibacterium</taxon>
    </lineage>
</organism>
<feature type="repeat" description="TPR" evidence="3">
    <location>
        <begin position="535"/>
        <end position="568"/>
    </location>
</feature>
<evidence type="ECO:0000313" key="7">
    <source>
        <dbReference type="Proteomes" id="UP000654304"/>
    </source>
</evidence>
<dbReference type="SUPFAM" id="SSF48452">
    <property type="entry name" value="TPR-like"/>
    <property type="match status" value="2"/>
</dbReference>
<evidence type="ECO:0000256" key="3">
    <source>
        <dbReference type="PROSITE-ProRule" id="PRU00339"/>
    </source>
</evidence>
<dbReference type="Gene3D" id="1.25.40.10">
    <property type="entry name" value="Tetratricopeptide repeat domain"/>
    <property type="match status" value="3"/>
</dbReference>
<dbReference type="PANTHER" id="PTHR45586:SF1">
    <property type="entry name" value="LIPOPOLYSACCHARIDE ASSEMBLY PROTEIN B"/>
    <property type="match status" value="1"/>
</dbReference>
<dbReference type="PROSITE" id="PS51257">
    <property type="entry name" value="PROKAR_LIPOPROTEIN"/>
    <property type="match status" value="1"/>
</dbReference>
<evidence type="ECO:0000313" key="6">
    <source>
        <dbReference type="EMBL" id="MBC3933146.1"/>
    </source>
</evidence>
<evidence type="ECO:0000256" key="2">
    <source>
        <dbReference type="ARBA" id="ARBA00022803"/>
    </source>
</evidence>
<feature type="repeat" description="TPR" evidence="3">
    <location>
        <begin position="320"/>
        <end position="353"/>
    </location>
</feature>
<evidence type="ECO:0000256" key="1">
    <source>
        <dbReference type="ARBA" id="ARBA00022737"/>
    </source>
</evidence>
<dbReference type="RefSeq" id="WP_186904723.1">
    <property type="nucleotide sequence ID" value="NZ_JACOGD010000008.1"/>
</dbReference>
<evidence type="ECO:0000256" key="4">
    <source>
        <dbReference type="SAM" id="MobiDB-lite"/>
    </source>
</evidence>
<keyword evidence="2 3" id="KW-0802">TPR repeat</keyword>
<dbReference type="InterPro" id="IPR019734">
    <property type="entry name" value="TPR_rpt"/>
</dbReference>
<feature type="chain" id="PRO_5046034476" evidence="5">
    <location>
        <begin position="26"/>
        <end position="615"/>
    </location>
</feature>
<dbReference type="InterPro" id="IPR051012">
    <property type="entry name" value="CellSynth/LPSAsmb/PSIAsmb"/>
</dbReference>
<gene>
    <name evidence="6" type="ORF">H8K43_15815</name>
</gene>
<feature type="region of interest" description="Disordered" evidence="4">
    <location>
        <begin position="44"/>
        <end position="75"/>
    </location>
</feature>
<accession>A0ABR7A8E5</accession>
<feature type="signal peptide" evidence="5">
    <location>
        <begin position="1"/>
        <end position="25"/>
    </location>
</feature>
<evidence type="ECO:0000256" key="5">
    <source>
        <dbReference type="SAM" id="SignalP"/>
    </source>
</evidence>
<dbReference type="Pfam" id="PF13181">
    <property type="entry name" value="TPR_8"/>
    <property type="match status" value="2"/>
</dbReference>
<dbReference type="EMBL" id="JACOGD010000008">
    <property type="protein sequence ID" value="MBC3933146.1"/>
    <property type="molecule type" value="Genomic_DNA"/>
</dbReference>
<keyword evidence="7" id="KW-1185">Reference proteome</keyword>